<proteinExistence type="predicted"/>
<evidence type="ECO:0000313" key="1">
    <source>
        <dbReference type="EMBL" id="MPC33336.1"/>
    </source>
</evidence>
<protein>
    <submittedName>
        <fullName evidence="1">Uncharacterized protein</fullName>
    </submittedName>
</protein>
<reference evidence="1 2" key="1">
    <citation type="submission" date="2019-05" db="EMBL/GenBank/DDBJ databases">
        <title>Another draft genome of Portunus trituberculatus and its Hox gene families provides insights of decapod evolution.</title>
        <authorList>
            <person name="Jeong J.-H."/>
            <person name="Song I."/>
            <person name="Kim S."/>
            <person name="Choi T."/>
            <person name="Kim D."/>
            <person name="Ryu S."/>
            <person name="Kim W."/>
        </authorList>
    </citation>
    <scope>NUCLEOTIDE SEQUENCE [LARGE SCALE GENOMIC DNA]</scope>
    <source>
        <tissue evidence="1">Muscle</tissue>
    </source>
</reference>
<comment type="caution">
    <text evidence="1">The sequence shown here is derived from an EMBL/GenBank/DDBJ whole genome shotgun (WGS) entry which is preliminary data.</text>
</comment>
<organism evidence="1 2">
    <name type="scientific">Portunus trituberculatus</name>
    <name type="common">Swimming crab</name>
    <name type="synonym">Neptunus trituberculatus</name>
    <dbReference type="NCBI Taxonomy" id="210409"/>
    <lineage>
        <taxon>Eukaryota</taxon>
        <taxon>Metazoa</taxon>
        <taxon>Ecdysozoa</taxon>
        <taxon>Arthropoda</taxon>
        <taxon>Crustacea</taxon>
        <taxon>Multicrustacea</taxon>
        <taxon>Malacostraca</taxon>
        <taxon>Eumalacostraca</taxon>
        <taxon>Eucarida</taxon>
        <taxon>Decapoda</taxon>
        <taxon>Pleocyemata</taxon>
        <taxon>Brachyura</taxon>
        <taxon>Eubrachyura</taxon>
        <taxon>Portunoidea</taxon>
        <taxon>Portunidae</taxon>
        <taxon>Portuninae</taxon>
        <taxon>Portunus</taxon>
    </lineage>
</organism>
<evidence type="ECO:0000313" key="2">
    <source>
        <dbReference type="Proteomes" id="UP000324222"/>
    </source>
</evidence>
<dbReference type="Proteomes" id="UP000324222">
    <property type="component" value="Unassembled WGS sequence"/>
</dbReference>
<dbReference type="AlphaFoldDB" id="A0A5B7EJG4"/>
<name>A0A5B7EJG4_PORTR</name>
<keyword evidence="2" id="KW-1185">Reference proteome</keyword>
<accession>A0A5B7EJG4</accession>
<sequence>MCEAAQQVGSNAIIQPYMSLLQQALHIIKYEIFLQKSTSTKDTFAFPAILDKASVKVGHCKGILVTTKGATKRQANMSLGKGWRLRKCVVAALSCSSTHWSTMVRVYAHSVSSHLSQASSMAGRWPHSAP</sequence>
<dbReference type="EMBL" id="VSRR010002810">
    <property type="protein sequence ID" value="MPC33336.1"/>
    <property type="molecule type" value="Genomic_DNA"/>
</dbReference>
<gene>
    <name evidence="1" type="ORF">E2C01_026682</name>
</gene>